<reference evidence="2 3" key="1">
    <citation type="submission" date="2020-01" db="EMBL/GenBank/DDBJ databases">
        <title>Jiella pacifica sp. nov.</title>
        <authorList>
            <person name="Xue Z."/>
            <person name="Zhu S."/>
            <person name="Chen J."/>
            <person name="Yang J."/>
        </authorList>
    </citation>
    <scope>NUCLEOTIDE SEQUENCE [LARGE SCALE GENOMIC DNA]</scope>
    <source>
        <strain evidence="2 3">40Bstr34</strain>
    </source>
</reference>
<keyword evidence="3" id="KW-1185">Reference proteome</keyword>
<organism evidence="2 3">
    <name type="scientific">Jiella pacifica</name>
    <dbReference type="NCBI Taxonomy" id="2696469"/>
    <lineage>
        <taxon>Bacteria</taxon>
        <taxon>Pseudomonadati</taxon>
        <taxon>Pseudomonadota</taxon>
        <taxon>Alphaproteobacteria</taxon>
        <taxon>Hyphomicrobiales</taxon>
        <taxon>Aurantimonadaceae</taxon>
        <taxon>Jiella</taxon>
    </lineage>
</organism>
<accession>A0A6N9T873</accession>
<feature type="transmembrane region" description="Helical" evidence="1">
    <location>
        <begin position="12"/>
        <end position="29"/>
    </location>
</feature>
<evidence type="ECO:0000256" key="1">
    <source>
        <dbReference type="SAM" id="Phobius"/>
    </source>
</evidence>
<keyword evidence="1" id="KW-1133">Transmembrane helix</keyword>
<protein>
    <submittedName>
        <fullName evidence="2">Uncharacterized protein</fullName>
    </submittedName>
</protein>
<dbReference type="AlphaFoldDB" id="A0A6N9T873"/>
<sequence>MSSIKFFTSRKLISAIIMTVITAVIGFLLETIVSPSANVIVNNDIRLPPVASKSSDNLPLLIQRAEVDYAHVRHAFWPWSADQRYVRIEAAIRNQGEKLSNCNVFYKTEGKFLPNAIFRDNGVFFQDIYYEKDSRNFSLGNGVNEKQFDHEYRIEKEIEIMKIIVKCDKEQSQWVDVKGFPLSK</sequence>
<dbReference type="EMBL" id="JAAAMG010000029">
    <property type="protein sequence ID" value="NDW07421.1"/>
    <property type="molecule type" value="Genomic_DNA"/>
</dbReference>
<dbReference type="Proteomes" id="UP000469011">
    <property type="component" value="Unassembled WGS sequence"/>
</dbReference>
<dbReference type="RefSeq" id="WP_163465879.1">
    <property type="nucleotide sequence ID" value="NZ_JAAAMG010000029.1"/>
</dbReference>
<keyword evidence="1" id="KW-0472">Membrane</keyword>
<comment type="caution">
    <text evidence="2">The sequence shown here is derived from an EMBL/GenBank/DDBJ whole genome shotgun (WGS) entry which is preliminary data.</text>
</comment>
<name>A0A6N9T873_9HYPH</name>
<evidence type="ECO:0000313" key="3">
    <source>
        <dbReference type="Proteomes" id="UP000469011"/>
    </source>
</evidence>
<gene>
    <name evidence="2" type="ORF">GTK09_23675</name>
</gene>
<proteinExistence type="predicted"/>
<evidence type="ECO:0000313" key="2">
    <source>
        <dbReference type="EMBL" id="NDW07421.1"/>
    </source>
</evidence>
<keyword evidence="1" id="KW-0812">Transmembrane</keyword>